<name>A0ABX6C8P3_9LACO</name>
<dbReference type="SUPFAM" id="SSF52540">
    <property type="entry name" value="P-loop containing nucleoside triphosphate hydrolases"/>
    <property type="match status" value="1"/>
</dbReference>
<protein>
    <submittedName>
        <fullName evidence="6">DEAD/DEAH box helicase</fullName>
    </submittedName>
</protein>
<dbReference type="SMART" id="SM00490">
    <property type="entry name" value="HELICc"/>
    <property type="match status" value="1"/>
</dbReference>
<evidence type="ECO:0000259" key="5">
    <source>
        <dbReference type="PROSITE" id="PS51194"/>
    </source>
</evidence>
<dbReference type="Proteomes" id="UP000326334">
    <property type="component" value="Chromosome"/>
</dbReference>
<dbReference type="InterPro" id="IPR001650">
    <property type="entry name" value="Helicase_C-like"/>
</dbReference>
<evidence type="ECO:0000256" key="2">
    <source>
        <dbReference type="ARBA" id="ARBA00022840"/>
    </source>
</evidence>
<keyword evidence="7" id="KW-1185">Reference proteome</keyword>
<evidence type="ECO:0000313" key="6">
    <source>
        <dbReference type="EMBL" id="QFP79967.1"/>
    </source>
</evidence>
<proteinExistence type="predicted"/>
<evidence type="ECO:0000313" key="7">
    <source>
        <dbReference type="Proteomes" id="UP000326334"/>
    </source>
</evidence>
<evidence type="ECO:0000259" key="4">
    <source>
        <dbReference type="PROSITE" id="PS51192"/>
    </source>
</evidence>
<keyword evidence="2" id="KW-0067">ATP-binding</keyword>
<gene>
    <name evidence="6" type="ORF">LG542_06770</name>
</gene>
<organism evidence="6 7">
    <name type="scientific">Latilactobacillus graminis</name>
    <dbReference type="NCBI Taxonomy" id="60519"/>
    <lineage>
        <taxon>Bacteria</taxon>
        <taxon>Bacillati</taxon>
        <taxon>Bacillota</taxon>
        <taxon>Bacilli</taxon>
        <taxon>Lactobacillales</taxon>
        <taxon>Lactobacillaceae</taxon>
        <taxon>Latilactobacillus</taxon>
    </lineage>
</organism>
<dbReference type="PANTHER" id="PTHR30580:SF1">
    <property type="entry name" value="COMF OPERON PROTEIN 1"/>
    <property type="match status" value="1"/>
</dbReference>
<dbReference type="GO" id="GO:0004386">
    <property type="term" value="F:helicase activity"/>
    <property type="evidence" value="ECO:0007669"/>
    <property type="project" value="UniProtKB-KW"/>
</dbReference>
<evidence type="ECO:0000256" key="1">
    <source>
        <dbReference type="ARBA" id="ARBA00022741"/>
    </source>
</evidence>
<dbReference type="InterPro" id="IPR027417">
    <property type="entry name" value="P-loop_NTPase"/>
</dbReference>
<dbReference type="InterPro" id="IPR011545">
    <property type="entry name" value="DEAD/DEAH_box_helicase_dom"/>
</dbReference>
<dbReference type="PROSITE" id="PS51192">
    <property type="entry name" value="HELICASE_ATP_BIND_1"/>
    <property type="match status" value="1"/>
</dbReference>
<dbReference type="InterPro" id="IPR014001">
    <property type="entry name" value="Helicase_ATP-bd"/>
</dbReference>
<accession>A0ABX6C8P3</accession>
<keyword evidence="3" id="KW-0238">DNA-binding</keyword>
<dbReference type="PANTHER" id="PTHR30580">
    <property type="entry name" value="PRIMOSOMAL PROTEIN N"/>
    <property type="match status" value="1"/>
</dbReference>
<keyword evidence="6" id="KW-0347">Helicase</keyword>
<reference evidence="6 7" key="1">
    <citation type="submission" date="2019-10" db="EMBL/GenBank/DDBJ databases">
        <title>Genome sequencing of Lactobacillus graminis.</title>
        <authorList>
            <person name="Kim K."/>
        </authorList>
    </citation>
    <scope>NUCLEOTIDE SEQUENCE [LARGE SCALE GENOMIC DNA]</scope>
    <source>
        <strain evidence="6 7">LG542</strain>
    </source>
</reference>
<evidence type="ECO:0000256" key="3">
    <source>
        <dbReference type="ARBA" id="ARBA00023125"/>
    </source>
</evidence>
<dbReference type="Pfam" id="PF00270">
    <property type="entry name" value="DEAD"/>
    <property type="match status" value="1"/>
</dbReference>
<dbReference type="Gene3D" id="3.40.50.300">
    <property type="entry name" value="P-loop containing nucleotide triphosphate hydrolases"/>
    <property type="match status" value="2"/>
</dbReference>
<dbReference type="EMBL" id="CP045007">
    <property type="protein sequence ID" value="QFP79967.1"/>
    <property type="molecule type" value="Genomic_DNA"/>
</dbReference>
<dbReference type="PROSITE" id="PS51194">
    <property type="entry name" value="HELICASE_CTER"/>
    <property type="match status" value="1"/>
</dbReference>
<keyword evidence="1" id="KW-0547">Nucleotide-binding</keyword>
<sequence>MGGEMIEKQLACGRQWSATQFSSVMNNYSLPQIKQRPAFQKIDQQLVCQRCHQVVSEQTCLPDGRYYCAACLMFGRLVEGDQLVYIPEENQFATVEQPLTWSGTLTAFQAQAAEKIVTVVTNKQQHVLTAVTGAGKTEMLFSGIATALARGQRVCVAAPRVAVCLELYPRLQTAFAKTPSMLMYGTQTAPYMYTPLVVCTTHQLFKFYHAFDTVIVDEVDAFPYVNNPLLATAVKQACKPHCALIYLTATPTAKLRHAINIGQLTESELPIRFHGHLLPEPHCRPIFRWRQTIKRHKLPRVLQALIQDCLKTQRLLLFVPQVHDLEQVRRSIVKTLPKVAVATVHASDPDQLAKIAAFRSGTGDILITTTVLERGVTLKNVAVFVLGAEHIVFNEAVLVQIAGRAGRDKAYAANLVYFFYTDYTLAIKRACQQIKYQNQKGRRLQSTVRSVQRP</sequence>
<keyword evidence="6" id="KW-0378">Hydrolase</keyword>
<feature type="domain" description="Helicase C-terminal" evidence="5">
    <location>
        <begin position="304"/>
        <end position="452"/>
    </location>
</feature>
<feature type="domain" description="Helicase ATP-binding" evidence="4">
    <location>
        <begin position="117"/>
        <end position="269"/>
    </location>
</feature>
<dbReference type="Pfam" id="PF00271">
    <property type="entry name" value="Helicase_C"/>
    <property type="match status" value="1"/>
</dbReference>
<dbReference type="SMART" id="SM00487">
    <property type="entry name" value="DEXDc"/>
    <property type="match status" value="1"/>
</dbReference>